<keyword evidence="1" id="KW-1133">Transmembrane helix</keyword>
<feature type="transmembrane region" description="Helical" evidence="1">
    <location>
        <begin position="159"/>
        <end position="180"/>
    </location>
</feature>
<dbReference type="InterPro" id="IPR008535">
    <property type="entry name" value="DUF817"/>
</dbReference>
<feature type="transmembrane region" description="Helical" evidence="1">
    <location>
        <begin position="228"/>
        <end position="245"/>
    </location>
</feature>
<protein>
    <submittedName>
        <fullName evidence="2">Uncharacterized membrane protein YoaT (DUF817 family)</fullName>
    </submittedName>
</protein>
<dbReference type="OrthoDB" id="1550598at2"/>
<keyword evidence="1" id="KW-0472">Membrane</keyword>
<feature type="transmembrane region" description="Helical" evidence="1">
    <location>
        <begin position="66"/>
        <end position="83"/>
    </location>
</feature>
<dbReference type="PIRSF" id="PIRSF009141">
    <property type="entry name" value="UCP009141"/>
    <property type="match status" value="1"/>
</dbReference>
<evidence type="ECO:0000256" key="1">
    <source>
        <dbReference type="SAM" id="Phobius"/>
    </source>
</evidence>
<evidence type="ECO:0000313" key="2">
    <source>
        <dbReference type="EMBL" id="TDV55022.1"/>
    </source>
</evidence>
<evidence type="ECO:0000313" key="3">
    <source>
        <dbReference type="Proteomes" id="UP000294927"/>
    </source>
</evidence>
<dbReference type="EMBL" id="SOCP01000003">
    <property type="protein sequence ID" value="TDV55022.1"/>
    <property type="molecule type" value="Genomic_DNA"/>
</dbReference>
<accession>A0A4R7VYC7</accession>
<comment type="caution">
    <text evidence="2">The sequence shown here is derived from an EMBL/GenBank/DDBJ whole genome shotgun (WGS) entry which is preliminary data.</text>
</comment>
<feature type="transmembrane region" description="Helical" evidence="1">
    <location>
        <begin position="187"/>
        <end position="208"/>
    </location>
</feature>
<sequence>MKFAATQLLRFAWLEARCCAFAVAVFGGLAVSKVVPLPVARYDALLVYCVAVTLVFRLVRWETTVEMLVIAGFHVFGLLFELVKVPLGSWAYPEPALTKILGVPLYSGFLYAAVGSYVVAAWRLFDLRVSGYRAVPTAAVAFAVYVNLITHHWLPDLRWPLAGLLVAVTWGTTVHFTVGAHRYRMPLAVSFALIGFFLWLAENIATFFGAWRYPHQLEAWRLVDPAKFGAWAMLVSLTFVLVAAFRARTGRLWEPVSTVARRAAGQRWPLVGPLNRPPDDGMYPVHGSG</sequence>
<dbReference type="AlphaFoldDB" id="A0A4R7VYC7"/>
<dbReference type="Pfam" id="PF05675">
    <property type="entry name" value="DUF817"/>
    <property type="match status" value="1"/>
</dbReference>
<feature type="transmembrane region" description="Helical" evidence="1">
    <location>
        <begin position="42"/>
        <end position="59"/>
    </location>
</feature>
<gene>
    <name evidence="2" type="ORF">CLV71_103263</name>
</gene>
<keyword evidence="3" id="KW-1185">Reference proteome</keyword>
<dbReference type="Proteomes" id="UP000294927">
    <property type="component" value="Unassembled WGS sequence"/>
</dbReference>
<reference evidence="2 3" key="1">
    <citation type="submission" date="2019-03" db="EMBL/GenBank/DDBJ databases">
        <title>Genomic Encyclopedia of Archaeal and Bacterial Type Strains, Phase II (KMG-II): from individual species to whole genera.</title>
        <authorList>
            <person name="Goeker M."/>
        </authorList>
    </citation>
    <scope>NUCLEOTIDE SEQUENCE [LARGE SCALE GENOMIC DNA]</scope>
    <source>
        <strain evidence="2 3">DSM 45499</strain>
    </source>
</reference>
<proteinExistence type="predicted"/>
<name>A0A4R7VYC7_9PSEU</name>
<feature type="transmembrane region" description="Helical" evidence="1">
    <location>
        <begin position="134"/>
        <end position="153"/>
    </location>
</feature>
<organism evidence="2 3">
    <name type="scientific">Actinophytocola oryzae</name>
    <dbReference type="NCBI Taxonomy" id="502181"/>
    <lineage>
        <taxon>Bacteria</taxon>
        <taxon>Bacillati</taxon>
        <taxon>Actinomycetota</taxon>
        <taxon>Actinomycetes</taxon>
        <taxon>Pseudonocardiales</taxon>
        <taxon>Pseudonocardiaceae</taxon>
    </lineage>
</organism>
<keyword evidence="1" id="KW-0812">Transmembrane</keyword>
<feature type="transmembrane region" description="Helical" evidence="1">
    <location>
        <begin position="103"/>
        <end position="122"/>
    </location>
</feature>
<dbReference type="RefSeq" id="WP_133902136.1">
    <property type="nucleotide sequence ID" value="NZ_SOCP01000003.1"/>
</dbReference>